<dbReference type="GO" id="GO:0003677">
    <property type="term" value="F:DNA binding"/>
    <property type="evidence" value="ECO:0007669"/>
    <property type="project" value="UniProtKB-KW"/>
</dbReference>
<dbReference type="SUPFAM" id="SSF46894">
    <property type="entry name" value="C-terminal effector domain of the bipartite response regulators"/>
    <property type="match status" value="1"/>
</dbReference>
<proteinExistence type="predicted"/>
<evidence type="ECO:0000313" key="5">
    <source>
        <dbReference type="EMBL" id="AOH82693.1"/>
    </source>
</evidence>
<dbReference type="KEGG" id="span:AWL63_00540"/>
<accession>A0A1B3Z5J1</accession>
<dbReference type="InterPro" id="IPR036388">
    <property type="entry name" value="WH-like_DNA-bd_sf"/>
</dbReference>
<dbReference type="STRING" id="1560345.AWL63_00540"/>
<dbReference type="EMBL" id="CP014168">
    <property type="protein sequence ID" value="AOH82693.1"/>
    <property type="molecule type" value="Genomic_DNA"/>
</dbReference>
<dbReference type="InterPro" id="IPR016032">
    <property type="entry name" value="Sig_transdc_resp-reg_C-effctor"/>
</dbReference>
<dbReference type="PANTHER" id="PTHR44688">
    <property type="entry name" value="DNA-BINDING TRANSCRIPTIONAL ACTIVATOR DEVR_DOSR"/>
    <property type="match status" value="1"/>
</dbReference>
<dbReference type="PRINTS" id="PR00038">
    <property type="entry name" value="HTHLUXR"/>
</dbReference>
<dbReference type="PANTHER" id="PTHR44688:SF16">
    <property type="entry name" value="DNA-BINDING TRANSCRIPTIONAL ACTIVATOR DEVR_DOSR"/>
    <property type="match status" value="1"/>
</dbReference>
<keyword evidence="6" id="KW-1185">Reference proteome</keyword>
<evidence type="ECO:0000313" key="6">
    <source>
        <dbReference type="Proteomes" id="UP000094256"/>
    </source>
</evidence>
<dbReference type="InterPro" id="IPR036693">
    <property type="entry name" value="TF_LuxR_autoind-bd_dom_sf"/>
</dbReference>
<protein>
    <submittedName>
        <fullName evidence="5">Helix-turn-helix transcriptional regulator</fullName>
    </submittedName>
</protein>
<dbReference type="CDD" id="cd06170">
    <property type="entry name" value="LuxR_C_like"/>
    <property type="match status" value="1"/>
</dbReference>
<reference evidence="5 6" key="1">
    <citation type="submission" date="2016-01" db="EMBL/GenBank/DDBJ databases">
        <title>Complete genome and mega plasmid sequence of Sphingomonas panacis DCY99 elicits systemic resistance in rice to Xanthomonas oryzae.</title>
        <authorList>
            <person name="Kim Y.J."/>
            <person name="Yang D.C."/>
            <person name="Sing P."/>
        </authorList>
    </citation>
    <scope>NUCLEOTIDE SEQUENCE [LARGE SCALE GENOMIC DNA]</scope>
    <source>
        <strain evidence="5 6">DCY99</strain>
    </source>
</reference>
<sequence>MSVPGNLRHMPSSGDVAAVRFTELAGIRRAAEALRDQVAHLCGLRTAVSHNIAVREPMRDGEGAVLASEVFGFREGEGRWWDAPQLALSSPLVHACRVEAEPFWCDARGFRTRVANPLLDAIDLSDFRARAMTSSALVVPIHLPFGQIGAASFLSPDPLEEDLSGAYDVVADALAVLARAFIQSYVKVTAHVRQDVAGVSLTKREVECLRWAAAGKTNDEIGLILGLQRTTVRFHIRAASLKLDAVNRDQTLFKAAQLGFLGMIR</sequence>
<gene>
    <name evidence="5" type="ORF">AWL63_00540</name>
</gene>
<evidence type="ECO:0000259" key="4">
    <source>
        <dbReference type="PROSITE" id="PS50043"/>
    </source>
</evidence>
<dbReference type="Gene3D" id="1.10.10.10">
    <property type="entry name" value="Winged helix-like DNA-binding domain superfamily/Winged helix DNA-binding domain"/>
    <property type="match status" value="1"/>
</dbReference>
<name>A0A1B3Z5J1_9SPHN</name>
<dbReference type="PROSITE" id="PS50043">
    <property type="entry name" value="HTH_LUXR_2"/>
    <property type="match status" value="1"/>
</dbReference>
<dbReference type="Gene3D" id="3.30.450.80">
    <property type="entry name" value="Transcription factor LuxR-like, autoinducer-binding domain"/>
    <property type="match status" value="1"/>
</dbReference>
<keyword evidence="1" id="KW-0805">Transcription regulation</keyword>
<dbReference type="PROSITE" id="PS00622">
    <property type="entry name" value="HTH_LUXR_1"/>
    <property type="match status" value="1"/>
</dbReference>
<keyword evidence="3" id="KW-0804">Transcription</keyword>
<dbReference type="GO" id="GO:0006355">
    <property type="term" value="P:regulation of DNA-templated transcription"/>
    <property type="evidence" value="ECO:0007669"/>
    <property type="project" value="InterPro"/>
</dbReference>
<keyword evidence="2" id="KW-0238">DNA-binding</keyword>
<dbReference type="Pfam" id="PF00196">
    <property type="entry name" value="GerE"/>
    <property type="match status" value="1"/>
</dbReference>
<dbReference type="InterPro" id="IPR000792">
    <property type="entry name" value="Tscrpt_reg_LuxR_C"/>
</dbReference>
<dbReference type="SMART" id="SM00421">
    <property type="entry name" value="HTH_LUXR"/>
    <property type="match status" value="1"/>
</dbReference>
<evidence type="ECO:0000256" key="2">
    <source>
        <dbReference type="ARBA" id="ARBA00023125"/>
    </source>
</evidence>
<evidence type="ECO:0000256" key="1">
    <source>
        <dbReference type="ARBA" id="ARBA00023015"/>
    </source>
</evidence>
<dbReference type="AlphaFoldDB" id="A0A1B3Z5J1"/>
<organism evidence="5 6">
    <name type="scientific">Sphingomonas panacis</name>
    <dbReference type="NCBI Taxonomy" id="1560345"/>
    <lineage>
        <taxon>Bacteria</taxon>
        <taxon>Pseudomonadati</taxon>
        <taxon>Pseudomonadota</taxon>
        <taxon>Alphaproteobacteria</taxon>
        <taxon>Sphingomonadales</taxon>
        <taxon>Sphingomonadaceae</taxon>
        <taxon>Sphingomonas</taxon>
    </lineage>
</organism>
<dbReference type="Proteomes" id="UP000094256">
    <property type="component" value="Chromosome"/>
</dbReference>
<feature type="domain" description="HTH luxR-type" evidence="4">
    <location>
        <begin position="194"/>
        <end position="259"/>
    </location>
</feature>
<evidence type="ECO:0000256" key="3">
    <source>
        <dbReference type="ARBA" id="ARBA00023163"/>
    </source>
</evidence>